<evidence type="ECO:0000313" key="3">
    <source>
        <dbReference type="Proteomes" id="UP001596505"/>
    </source>
</evidence>
<keyword evidence="1" id="KW-0732">Signal</keyword>
<protein>
    <recommendedName>
        <fullName evidence="4">Beta/gamma crystallin</fullName>
    </recommendedName>
</protein>
<sequence>MKAFSVIFAIFTLSLIIPAASYANTVQPQSGNGKWDYKGKDVFTHQSKIFKSDGGTFKICLSKNSAQGEYRLYEKDPLYPDLVPSGISGVGPYFPKEFDLNGCYRFYGINNFIDGPNNQAELYIKKFTGGNSTVYAWD</sequence>
<name>A0ABW2Q7L9_9BACL</name>
<dbReference type="Proteomes" id="UP001596505">
    <property type="component" value="Unassembled WGS sequence"/>
</dbReference>
<proteinExistence type="predicted"/>
<dbReference type="RefSeq" id="WP_380970217.1">
    <property type="nucleotide sequence ID" value="NZ_JBHTCO010000045.1"/>
</dbReference>
<reference evidence="3" key="1">
    <citation type="journal article" date="2019" name="Int. J. Syst. Evol. Microbiol.">
        <title>The Global Catalogue of Microorganisms (GCM) 10K type strain sequencing project: providing services to taxonomists for standard genome sequencing and annotation.</title>
        <authorList>
            <consortium name="The Broad Institute Genomics Platform"/>
            <consortium name="The Broad Institute Genome Sequencing Center for Infectious Disease"/>
            <person name="Wu L."/>
            <person name="Ma J."/>
        </authorList>
    </citation>
    <scope>NUCLEOTIDE SEQUENCE [LARGE SCALE GENOMIC DNA]</scope>
    <source>
        <strain evidence="3">CGMCC 1.16305</strain>
    </source>
</reference>
<gene>
    <name evidence="2" type="ORF">ACFQRG_21590</name>
</gene>
<keyword evidence="3" id="KW-1185">Reference proteome</keyword>
<dbReference type="EMBL" id="JBHTCO010000045">
    <property type="protein sequence ID" value="MFC7395506.1"/>
    <property type="molecule type" value="Genomic_DNA"/>
</dbReference>
<feature type="signal peptide" evidence="1">
    <location>
        <begin position="1"/>
        <end position="23"/>
    </location>
</feature>
<comment type="caution">
    <text evidence="2">The sequence shown here is derived from an EMBL/GenBank/DDBJ whole genome shotgun (WGS) entry which is preliminary data.</text>
</comment>
<feature type="chain" id="PRO_5045221435" description="Beta/gamma crystallin" evidence="1">
    <location>
        <begin position="24"/>
        <end position="138"/>
    </location>
</feature>
<evidence type="ECO:0008006" key="4">
    <source>
        <dbReference type="Google" id="ProtNLM"/>
    </source>
</evidence>
<evidence type="ECO:0000313" key="2">
    <source>
        <dbReference type="EMBL" id="MFC7395506.1"/>
    </source>
</evidence>
<organism evidence="2 3">
    <name type="scientific">Scopulibacillus cellulosilyticus</name>
    <dbReference type="NCBI Taxonomy" id="2665665"/>
    <lineage>
        <taxon>Bacteria</taxon>
        <taxon>Bacillati</taxon>
        <taxon>Bacillota</taxon>
        <taxon>Bacilli</taxon>
        <taxon>Bacillales</taxon>
        <taxon>Sporolactobacillaceae</taxon>
        <taxon>Scopulibacillus</taxon>
    </lineage>
</organism>
<accession>A0ABW2Q7L9</accession>
<evidence type="ECO:0000256" key="1">
    <source>
        <dbReference type="SAM" id="SignalP"/>
    </source>
</evidence>